<proteinExistence type="predicted"/>
<dbReference type="AlphaFoldDB" id="A0A630SYF4"/>
<protein>
    <submittedName>
        <fullName evidence="1">Uncharacterized protein</fullName>
    </submittedName>
</protein>
<accession>A0A630SYF4</accession>
<evidence type="ECO:0000313" key="1">
    <source>
        <dbReference type="EMBL" id="EDG4688721.1"/>
    </source>
</evidence>
<name>A0A630SYF4_SALER</name>
<organism evidence="1">
    <name type="scientific">Salmonella enterica</name>
    <name type="common">Salmonella choleraesuis</name>
    <dbReference type="NCBI Taxonomy" id="28901"/>
    <lineage>
        <taxon>Bacteria</taxon>
        <taxon>Pseudomonadati</taxon>
        <taxon>Pseudomonadota</taxon>
        <taxon>Gammaproteobacteria</taxon>
        <taxon>Enterobacterales</taxon>
        <taxon>Enterobacteriaceae</taxon>
        <taxon>Salmonella</taxon>
    </lineage>
</organism>
<feature type="non-terminal residue" evidence="1">
    <location>
        <position position="84"/>
    </location>
</feature>
<sequence>MRKKNPYIRTSSFLNMAVRGGLTRCARPSGSLLAGSSSVQLAAPVVEPRSGVLIPPVGWLYVKKKPVLSYELFLEYGGEGGIRT</sequence>
<comment type="caution">
    <text evidence="1">The sequence shown here is derived from an EMBL/GenBank/DDBJ whole genome shotgun (WGS) entry which is preliminary data.</text>
</comment>
<dbReference type="EMBL" id="AAMEHG010000052">
    <property type="protein sequence ID" value="EDG4688721.1"/>
    <property type="molecule type" value="Genomic_DNA"/>
</dbReference>
<gene>
    <name evidence="1" type="ORF">GCW39_16270</name>
</gene>
<reference evidence="1" key="1">
    <citation type="submission" date="2019-10" db="EMBL/GenBank/DDBJ databases">
        <authorList>
            <consortium name="PulseNet: The National Subtyping Network for Foodborne Disease Surveillance"/>
            <person name="Tarr C.L."/>
            <person name="Trees E."/>
            <person name="Katz L.S."/>
            <person name="Carleton-Romer H.A."/>
            <person name="Stroika S."/>
            <person name="Kucerova Z."/>
            <person name="Roache K.F."/>
            <person name="Sabol A.L."/>
            <person name="Besser J."/>
            <person name="Gerner-Smidt P."/>
        </authorList>
    </citation>
    <scope>NUCLEOTIDE SEQUENCE</scope>
    <source>
        <strain evidence="1">PNUSAS109438</strain>
    </source>
</reference>